<keyword evidence="3" id="KW-1185">Reference proteome</keyword>
<dbReference type="EMBL" id="JBEDUW010000004">
    <property type="protein sequence ID" value="KAK9932080.1"/>
    <property type="molecule type" value="Genomic_DNA"/>
</dbReference>
<proteinExistence type="predicted"/>
<feature type="region of interest" description="Disordered" evidence="1">
    <location>
        <begin position="51"/>
        <end position="106"/>
    </location>
</feature>
<dbReference type="AlphaFoldDB" id="A0AAW1X6S3"/>
<comment type="caution">
    <text evidence="2">The sequence shown here is derived from an EMBL/GenBank/DDBJ whole genome shotgun (WGS) entry which is preliminary data.</text>
</comment>
<evidence type="ECO:0000313" key="3">
    <source>
        <dbReference type="Proteomes" id="UP001457282"/>
    </source>
</evidence>
<gene>
    <name evidence="2" type="ORF">M0R45_019330</name>
</gene>
<feature type="compositionally biased region" description="Low complexity" evidence="1">
    <location>
        <begin position="89"/>
        <end position="105"/>
    </location>
</feature>
<organism evidence="2 3">
    <name type="scientific">Rubus argutus</name>
    <name type="common">Southern blackberry</name>
    <dbReference type="NCBI Taxonomy" id="59490"/>
    <lineage>
        <taxon>Eukaryota</taxon>
        <taxon>Viridiplantae</taxon>
        <taxon>Streptophyta</taxon>
        <taxon>Embryophyta</taxon>
        <taxon>Tracheophyta</taxon>
        <taxon>Spermatophyta</taxon>
        <taxon>Magnoliopsida</taxon>
        <taxon>eudicotyledons</taxon>
        <taxon>Gunneridae</taxon>
        <taxon>Pentapetalae</taxon>
        <taxon>rosids</taxon>
        <taxon>fabids</taxon>
        <taxon>Rosales</taxon>
        <taxon>Rosaceae</taxon>
        <taxon>Rosoideae</taxon>
        <taxon>Rosoideae incertae sedis</taxon>
        <taxon>Rubus</taxon>
    </lineage>
</organism>
<reference evidence="2 3" key="1">
    <citation type="journal article" date="2023" name="G3 (Bethesda)">
        <title>A chromosome-length genome assembly and annotation of blackberry (Rubus argutus, cv. 'Hillquist').</title>
        <authorList>
            <person name="Bruna T."/>
            <person name="Aryal R."/>
            <person name="Dudchenko O."/>
            <person name="Sargent D.J."/>
            <person name="Mead D."/>
            <person name="Buti M."/>
            <person name="Cavallini A."/>
            <person name="Hytonen T."/>
            <person name="Andres J."/>
            <person name="Pham M."/>
            <person name="Weisz D."/>
            <person name="Mascagni F."/>
            <person name="Usai G."/>
            <person name="Natali L."/>
            <person name="Bassil N."/>
            <person name="Fernandez G.E."/>
            <person name="Lomsadze A."/>
            <person name="Armour M."/>
            <person name="Olukolu B."/>
            <person name="Poorten T."/>
            <person name="Britton C."/>
            <person name="Davik J."/>
            <person name="Ashrafi H."/>
            <person name="Aiden E.L."/>
            <person name="Borodovsky M."/>
            <person name="Worthington M."/>
        </authorList>
    </citation>
    <scope>NUCLEOTIDE SEQUENCE [LARGE SCALE GENOMIC DNA]</scope>
    <source>
        <strain evidence="2">PI 553951</strain>
    </source>
</reference>
<name>A0AAW1X6S3_RUBAR</name>
<dbReference type="Proteomes" id="UP001457282">
    <property type="component" value="Unassembled WGS sequence"/>
</dbReference>
<protein>
    <submittedName>
        <fullName evidence="2">Uncharacterized protein</fullName>
    </submittedName>
</protein>
<evidence type="ECO:0000313" key="2">
    <source>
        <dbReference type="EMBL" id="KAK9932080.1"/>
    </source>
</evidence>
<sequence>MSTDRVYLSKHVIFDETSFPFLEIVAITPAHEAPSEILEFYPPSQSTLPLNSLHHTPLSPTRSPQLPSSPSICTRPLLSPPSPINPQVPSTSHLPSLPTTSLPSTGIQHDLAGLSSSSTTTLHPMLTRGKCGIMKPNPKYDVLATIDCNSHEPSCYSQAVKKLEWRQAMGEEFNALQRAGTWTLVPSTHP</sequence>
<feature type="compositionally biased region" description="Polar residues" evidence="1">
    <location>
        <begin position="51"/>
        <end position="72"/>
    </location>
</feature>
<evidence type="ECO:0000256" key="1">
    <source>
        <dbReference type="SAM" id="MobiDB-lite"/>
    </source>
</evidence>
<accession>A0AAW1X6S3</accession>